<dbReference type="GO" id="GO:0006749">
    <property type="term" value="P:glutathione metabolic process"/>
    <property type="evidence" value="ECO:0007669"/>
    <property type="project" value="TreeGrafter"/>
</dbReference>
<evidence type="ECO:0000256" key="1">
    <source>
        <dbReference type="SAM" id="MobiDB-lite"/>
    </source>
</evidence>
<feature type="domain" description="GST N-terminal" evidence="2">
    <location>
        <begin position="301"/>
        <end position="391"/>
    </location>
</feature>
<accession>A0A9P4TBU6</accession>
<dbReference type="PROSITE" id="PS50404">
    <property type="entry name" value="GST_NTER"/>
    <property type="match status" value="1"/>
</dbReference>
<dbReference type="InterPro" id="IPR036282">
    <property type="entry name" value="Glutathione-S-Trfase_C_sf"/>
</dbReference>
<dbReference type="CDD" id="cd03205">
    <property type="entry name" value="GST_C_6"/>
    <property type="match status" value="1"/>
</dbReference>
<keyword evidence="4" id="KW-1185">Reference proteome</keyword>
<gene>
    <name evidence="3" type="ORF">E8E13_002488</name>
</gene>
<comment type="caution">
    <text evidence="3">The sequence shown here is derived from an EMBL/GenBank/DDBJ whole genome shotgun (WGS) entry which is preliminary data.</text>
</comment>
<dbReference type="SUPFAM" id="SSF52833">
    <property type="entry name" value="Thioredoxin-like"/>
    <property type="match status" value="1"/>
</dbReference>
<dbReference type="InterPro" id="IPR004045">
    <property type="entry name" value="Glutathione_S-Trfase_N"/>
</dbReference>
<dbReference type="OrthoDB" id="202840at2759"/>
<proteinExistence type="predicted"/>
<dbReference type="SUPFAM" id="SSF47616">
    <property type="entry name" value="GST C-terminal domain-like"/>
    <property type="match status" value="2"/>
</dbReference>
<dbReference type="PANTHER" id="PTHR42673:SF4">
    <property type="entry name" value="MALEYLACETOACETATE ISOMERASE"/>
    <property type="match status" value="1"/>
</dbReference>
<reference evidence="3" key="1">
    <citation type="submission" date="2019-04" db="EMBL/GenBank/DDBJ databases">
        <title>Sequencing of skin fungus with MAO and IRED activity.</title>
        <authorList>
            <person name="Marsaioli A.J."/>
            <person name="Bonatto J.M.C."/>
            <person name="Reis Junior O."/>
        </authorList>
    </citation>
    <scope>NUCLEOTIDE SEQUENCE</scope>
    <source>
        <strain evidence="3">30M1</strain>
    </source>
</reference>
<dbReference type="EMBL" id="SWKU01000014">
    <property type="protein sequence ID" value="KAF3000701.1"/>
    <property type="molecule type" value="Genomic_DNA"/>
</dbReference>
<dbReference type="AlphaFoldDB" id="A0A9P4TBU6"/>
<evidence type="ECO:0000313" key="4">
    <source>
        <dbReference type="Proteomes" id="UP000801428"/>
    </source>
</evidence>
<dbReference type="Pfam" id="PF13410">
    <property type="entry name" value="GST_C_2"/>
    <property type="match status" value="1"/>
</dbReference>
<dbReference type="Pfam" id="PF25907">
    <property type="entry name" value="DUF7962"/>
    <property type="match status" value="1"/>
</dbReference>
<sequence>MPRPDLAAIDVHYRRIPIMAVGKDIYVDSRLIIAKLESLYPQSASALTAEQLGYRRLFEHFSDSALFNNAVKLMPYWSANSLVQNKTFLDDRQKLMGGRRMTAESMQAGRPEGLQNMRQAFELMENTFLADGRQWILGTEGPSVADIDAVWPFEWLVADRGMKGSLPEDHFGEKNFPKTYSWVQRFMDKVNAARGNAAKPRRLDGAAMSAHILSSTSATESLNFDENESLNVKAGDMVNVYPADYGQAHKDRGILIGLSNSEVVIRNSKGLHLHFPRWNFRITKSANTSISRPSSNRKKLPAMRLIYHSFSPYTRKVFVLAHELGFAQHIALEKVVVAPITIKGWSDNTDDVAKFNPMGKIPCLVTEDVPTGIFDSRIICEYLSELAGQNPKKNAKHWQMRTLHACADGIMDAAVLIGYEVRIRKVRELYFAEWVEGQRKKISRGLDRFEAAAKDGLLPDPSNESVSADEIAVAVATSMTDYMPFLKVPWREGRPNLERWMSKWVKRGSFVATPPTKDWDAGSPSKDVPKL</sequence>
<dbReference type="PANTHER" id="PTHR42673">
    <property type="entry name" value="MALEYLACETOACETATE ISOMERASE"/>
    <property type="match status" value="1"/>
</dbReference>
<name>A0A9P4TBU6_CURKU</name>
<evidence type="ECO:0000259" key="2">
    <source>
        <dbReference type="PROSITE" id="PS50404"/>
    </source>
</evidence>
<dbReference type="GO" id="GO:0006559">
    <property type="term" value="P:L-phenylalanine catabolic process"/>
    <property type="evidence" value="ECO:0007669"/>
    <property type="project" value="TreeGrafter"/>
</dbReference>
<dbReference type="InterPro" id="IPR036249">
    <property type="entry name" value="Thioredoxin-like_sf"/>
</dbReference>
<feature type="region of interest" description="Disordered" evidence="1">
    <location>
        <begin position="512"/>
        <end position="531"/>
    </location>
</feature>
<dbReference type="Pfam" id="PF13409">
    <property type="entry name" value="GST_N_2"/>
    <property type="match status" value="1"/>
</dbReference>
<organism evidence="3 4">
    <name type="scientific">Curvularia kusanoi</name>
    <name type="common">Cochliobolus kusanoi</name>
    <dbReference type="NCBI Taxonomy" id="90978"/>
    <lineage>
        <taxon>Eukaryota</taxon>
        <taxon>Fungi</taxon>
        <taxon>Dikarya</taxon>
        <taxon>Ascomycota</taxon>
        <taxon>Pezizomycotina</taxon>
        <taxon>Dothideomycetes</taxon>
        <taxon>Pleosporomycetidae</taxon>
        <taxon>Pleosporales</taxon>
        <taxon>Pleosporineae</taxon>
        <taxon>Pleosporaceae</taxon>
        <taxon>Curvularia</taxon>
    </lineage>
</organism>
<protein>
    <recommendedName>
        <fullName evidence="2">GST N-terminal domain-containing protein</fullName>
    </recommendedName>
</protein>
<dbReference type="Gene3D" id="1.20.1050.10">
    <property type="match status" value="1"/>
</dbReference>
<dbReference type="Gene3D" id="3.40.30.10">
    <property type="entry name" value="Glutaredoxin"/>
    <property type="match status" value="1"/>
</dbReference>
<dbReference type="Gene3D" id="3.40.30.110">
    <property type="match status" value="2"/>
</dbReference>
<dbReference type="InterPro" id="IPR058268">
    <property type="entry name" value="DUF7962"/>
</dbReference>
<evidence type="ECO:0000313" key="3">
    <source>
        <dbReference type="EMBL" id="KAF3000701.1"/>
    </source>
</evidence>
<dbReference type="GO" id="GO:0016034">
    <property type="term" value="F:maleylacetoacetate isomerase activity"/>
    <property type="evidence" value="ECO:0007669"/>
    <property type="project" value="TreeGrafter"/>
</dbReference>
<dbReference type="Proteomes" id="UP000801428">
    <property type="component" value="Unassembled WGS sequence"/>
</dbReference>
<dbReference type="GO" id="GO:0004364">
    <property type="term" value="F:glutathione transferase activity"/>
    <property type="evidence" value="ECO:0007669"/>
    <property type="project" value="TreeGrafter"/>
</dbReference>